<accession>A0A061GA00</accession>
<reference evidence="1 2" key="1">
    <citation type="journal article" date="2013" name="Genome Biol.">
        <title>The genome sequence of the most widely cultivated cacao type and its use to identify candidate genes regulating pod color.</title>
        <authorList>
            <person name="Motamayor J.C."/>
            <person name="Mockaitis K."/>
            <person name="Schmutz J."/>
            <person name="Haiminen N."/>
            <person name="Iii D.L."/>
            <person name="Cornejo O."/>
            <person name="Findley S.D."/>
            <person name="Zheng P."/>
            <person name="Utro F."/>
            <person name="Royaert S."/>
            <person name="Saski C."/>
            <person name="Jenkins J."/>
            <person name="Podicheti R."/>
            <person name="Zhao M."/>
            <person name="Scheffler B.E."/>
            <person name="Stack J.C."/>
            <person name="Feltus F.A."/>
            <person name="Mustiga G.M."/>
            <person name="Amores F."/>
            <person name="Phillips W."/>
            <person name="Marelli J.P."/>
            <person name="May G.D."/>
            <person name="Shapiro H."/>
            <person name="Ma J."/>
            <person name="Bustamante C.D."/>
            <person name="Schnell R.J."/>
            <person name="Main D."/>
            <person name="Gilbert D."/>
            <person name="Parida L."/>
            <person name="Kuhn D.N."/>
        </authorList>
    </citation>
    <scope>NUCLEOTIDE SEQUENCE [LARGE SCALE GENOMIC DNA]</scope>
    <source>
        <strain evidence="2">cv. Matina 1-6</strain>
    </source>
</reference>
<evidence type="ECO:0000313" key="1">
    <source>
        <dbReference type="EMBL" id="EOY26411.1"/>
    </source>
</evidence>
<evidence type="ECO:0000313" key="2">
    <source>
        <dbReference type="Proteomes" id="UP000026915"/>
    </source>
</evidence>
<dbReference type="HOGENOM" id="CLU_1910446_0_0_1"/>
<organism evidence="1 2">
    <name type="scientific">Theobroma cacao</name>
    <name type="common">Cacao</name>
    <name type="synonym">Cocoa</name>
    <dbReference type="NCBI Taxonomy" id="3641"/>
    <lineage>
        <taxon>Eukaryota</taxon>
        <taxon>Viridiplantae</taxon>
        <taxon>Streptophyta</taxon>
        <taxon>Embryophyta</taxon>
        <taxon>Tracheophyta</taxon>
        <taxon>Spermatophyta</taxon>
        <taxon>Magnoliopsida</taxon>
        <taxon>eudicotyledons</taxon>
        <taxon>Gunneridae</taxon>
        <taxon>Pentapetalae</taxon>
        <taxon>rosids</taxon>
        <taxon>malvids</taxon>
        <taxon>Malvales</taxon>
        <taxon>Malvaceae</taxon>
        <taxon>Byttnerioideae</taxon>
        <taxon>Theobroma</taxon>
    </lineage>
</organism>
<proteinExistence type="predicted"/>
<gene>
    <name evidence="1" type="ORF">TCM_028011</name>
</gene>
<keyword evidence="2" id="KW-1185">Reference proteome</keyword>
<dbReference type="EMBL" id="CM001884">
    <property type="protein sequence ID" value="EOY26411.1"/>
    <property type="molecule type" value="Genomic_DNA"/>
</dbReference>
<dbReference type="Proteomes" id="UP000026915">
    <property type="component" value="Chromosome 6"/>
</dbReference>
<dbReference type="InParanoid" id="A0A061GA00"/>
<protein>
    <submittedName>
        <fullName evidence="1">Uncharacterized protein</fullName>
    </submittedName>
</protein>
<sequence>MKSIDFHYLRTLEFPYEYNLKDQGKNKRLAPRMVISRLIEALETNTIVDFPIRYQDQKNIDEAIKEVQYYLIDGKWYLKNVTLAQLFEQRDIEIGDNTKHDGSGDPPSSTRMNSLIVEMENYFKDCLNKQPRE</sequence>
<dbReference type="AlphaFoldDB" id="A0A061GA00"/>
<name>A0A061GA00_THECC</name>
<dbReference type="Gramene" id="EOY26411">
    <property type="protein sequence ID" value="EOY26411"/>
    <property type="gene ID" value="TCM_028011"/>
</dbReference>